<dbReference type="Pfam" id="PF00239">
    <property type="entry name" value="Resolvase"/>
    <property type="match status" value="1"/>
</dbReference>
<dbReference type="InterPro" id="IPR050639">
    <property type="entry name" value="SSR_resolvase"/>
</dbReference>
<dbReference type="EMBL" id="BSTX01000001">
    <property type="protein sequence ID" value="GLZ75968.1"/>
    <property type="molecule type" value="Genomic_DNA"/>
</dbReference>
<dbReference type="InterPro" id="IPR036162">
    <property type="entry name" value="Resolvase-like_N_sf"/>
</dbReference>
<feature type="domain" description="Resolvase/invertase-type recombinase catalytic" evidence="1">
    <location>
        <begin position="7"/>
        <end position="157"/>
    </location>
</feature>
<dbReference type="InterPro" id="IPR025827">
    <property type="entry name" value="Zn_ribbon_recom_dom"/>
</dbReference>
<dbReference type="GO" id="GO:0000150">
    <property type="term" value="F:DNA strand exchange activity"/>
    <property type="evidence" value="ECO:0007669"/>
    <property type="project" value="InterPro"/>
</dbReference>
<gene>
    <name evidence="3" type="ORF">Afil01_07750</name>
</gene>
<dbReference type="CDD" id="cd00338">
    <property type="entry name" value="Ser_Recombinase"/>
    <property type="match status" value="1"/>
</dbReference>
<comment type="caution">
    <text evidence="3">The sequence shown here is derived from an EMBL/GenBank/DDBJ whole genome shotgun (WGS) entry which is preliminary data.</text>
</comment>
<dbReference type="PANTHER" id="PTHR30461:SF23">
    <property type="entry name" value="DNA RECOMBINASE-RELATED"/>
    <property type="match status" value="1"/>
</dbReference>
<feature type="domain" description="Recombinase" evidence="2">
    <location>
        <begin position="165"/>
        <end position="304"/>
    </location>
</feature>
<dbReference type="Gene3D" id="3.40.50.1390">
    <property type="entry name" value="Resolvase, N-terminal catalytic domain"/>
    <property type="match status" value="1"/>
</dbReference>
<dbReference type="Proteomes" id="UP001165079">
    <property type="component" value="Unassembled WGS sequence"/>
</dbReference>
<evidence type="ECO:0000259" key="2">
    <source>
        <dbReference type="PROSITE" id="PS51737"/>
    </source>
</evidence>
<dbReference type="SUPFAM" id="SSF53041">
    <property type="entry name" value="Resolvase-like"/>
    <property type="match status" value="1"/>
</dbReference>
<name>A0A9W6W7I1_9ACTN</name>
<evidence type="ECO:0000313" key="3">
    <source>
        <dbReference type="EMBL" id="GLZ75968.1"/>
    </source>
</evidence>
<dbReference type="PANTHER" id="PTHR30461">
    <property type="entry name" value="DNA-INVERTASE FROM LAMBDOID PROPHAGE"/>
    <property type="match status" value="1"/>
</dbReference>
<sequence length="580" mass="64239">MQLRGKRGVIFARQSDTEPGSTSIDAQIDDGHALAAKLGIEVVGVAADPNTSATEISILDRPQAGKWTTPEGMAAYDVAICRKLDRMSRRDDDAGWLTHHFKRQGKLFVTTQGERVYDPTDPSTRVLLAIENVQSVNYADATAANIRQGRRKGRELGRWRGGPPPMGFKTAPVTVWADRGRVLVRDDEMADYRLEAMAYAIGDHPDQTGGPWSFGAITRWLNRKKIPTNADRSLILQGKEPKGTLWDAKTTREMLASRSVLGQLMHDGAVIRGEDGLPIQFAEPLTSMERFAKLQEAVAKRKTAYGDKTQVATNVSGLVKCPECGGPVNSTGAAGPGKPRRYKCHNSTGKRGVRYCWSGQVQEAWLMERFESTFLDYFGDDHMPEIVQPTTVDPSAEIADLERQLDDLLERSAGKPEIVKARYDKQITAVEARLTVLAEQATTYRPGPRRVLSTVTYREWWEAHPSWDERRAKIKEVGITAWLITSDTGLMHWLADSDPNVLATYQPGTYTMPILAMNITGEPAEPVWEIRDGLPHVIATGKPVEWASDLDGIPDDDDRTPEEIAASIAESIRQRTALPA</sequence>
<dbReference type="InterPro" id="IPR011109">
    <property type="entry name" value="DNA_bind_recombinase_dom"/>
</dbReference>
<organism evidence="3 4">
    <name type="scientific">Actinorhabdospora filicis</name>
    <dbReference type="NCBI Taxonomy" id="1785913"/>
    <lineage>
        <taxon>Bacteria</taxon>
        <taxon>Bacillati</taxon>
        <taxon>Actinomycetota</taxon>
        <taxon>Actinomycetes</taxon>
        <taxon>Micromonosporales</taxon>
        <taxon>Micromonosporaceae</taxon>
        <taxon>Actinorhabdospora</taxon>
    </lineage>
</organism>
<evidence type="ECO:0000313" key="4">
    <source>
        <dbReference type="Proteomes" id="UP001165079"/>
    </source>
</evidence>
<keyword evidence="4" id="KW-1185">Reference proteome</keyword>
<protein>
    <recommendedName>
        <fullName evidence="5">Recombinase family protein</fullName>
    </recommendedName>
</protein>
<evidence type="ECO:0008006" key="5">
    <source>
        <dbReference type="Google" id="ProtNLM"/>
    </source>
</evidence>
<proteinExistence type="predicted"/>
<dbReference type="Gene3D" id="3.90.1750.20">
    <property type="entry name" value="Putative Large Serine Recombinase, Chain B, Domain 2"/>
    <property type="match status" value="1"/>
</dbReference>
<reference evidence="3" key="1">
    <citation type="submission" date="2023-03" db="EMBL/GenBank/DDBJ databases">
        <title>Actinorhabdospora filicis NBRC 111898.</title>
        <authorList>
            <person name="Ichikawa N."/>
            <person name="Sato H."/>
            <person name="Tonouchi N."/>
        </authorList>
    </citation>
    <scope>NUCLEOTIDE SEQUENCE</scope>
    <source>
        <strain evidence="3">NBRC 111898</strain>
    </source>
</reference>
<dbReference type="GO" id="GO:0003677">
    <property type="term" value="F:DNA binding"/>
    <property type="evidence" value="ECO:0007669"/>
    <property type="project" value="InterPro"/>
</dbReference>
<dbReference type="PROSITE" id="PS51737">
    <property type="entry name" value="RECOMBINASE_DNA_BIND"/>
    <property type="match status" value="1"/>
</dbReference>
<dbReference type="AlphaFoldDB" id="A0A9W6W7I1"/>
<dbReference type="PROSITE" id="PS51736">
    <property type="entry name" value="RECOMBINASES_3"/>
    <property type="match status" value="1"/>
</dbReference>
<accession>A0A9W6W7I1</accession>
<dbReference type="Pfam" id="PF07508">
    <property type="entry name" value="Recombinase"/>
    <property type="match status" value="1"/>
</dbReference>
<dbReference type="SMART" id="SM00857">
    <property type="entry name" value="Resolvase"/>
    <property type="match status" value="1"/>
</dbReference>
<evidence type="ECO:0000259" key="1">
    <source>
        <dbReference type="PROSITE" id="PS51736"/>
    </source>
</evidence>
<dbReference type="Pfam" id="PF13408">
    <property type="entry name" value="Zn_ribbon_recom"/>
    <property type="match status" value="1"/>
</dbReference>
<dbReference type="InterPro" id="IPR038109">
    <property type="entry name" value="DNA_bind_recomb_sf"/>
</dbReference>
<dbReference type="InterPro" id="IPR006119">
    <property type="entry name" value="Resolv_N"/>
</dbReference>